<gene>
    <name evidence="2" type="ORF">SCODWIG_01504</name>
</gene>
<dbReference type="AlphaFoldDB" id="A0A376B511"/>
<keyword evidence="3" id="KW-1185">Reference proteome</keyword>
<dbReference type="GO" id="GO:0051301">
    <property type="term" value="P:cell division"/>
    <property type="evidence" value="ECO:0007669"/>
    <property type="project" value="UniProtKB-KW"/>
</dbReference>
<reference evidence="3" key="1">
    <citation type="submission" date="2018-06" db="EMBL/GenBank/DDBJ databases">
        <authorList>
            <person name="Guldener U."/>
        </authorList>
    </citation>
    <scope>NUCLEOTIDE SEQUENCE [LARGE SCALE GENOMIC DNA]</scope>
    <source>
        <strain evidence="3">UTAD17</strain>
    </source>
</reference>
<comment type="similarity">
    <text evidence="1">Belongs to the CDC123 family.</text>
</comment>
<name>A0A376B511_9ASCO</name>
<sequence length="380" mass="44126">MTTTDYKVLSELPPISKESVDKCSYSSWYTTFEKYTPKSHIIKPLPEKFIEYIKQDGIYLPTNGKDSEKERSVNGKTDSDSDICWENSCMELASDDGSDKEEHPVTQRIDPLVDFPEFHLLLENKFLEINGPISPKLNWSSPKDAAWILPYNNTMLCREVNDLYLLLNASNYTMHDILTPYEDVPDREDEEGNCYELVLREWEDINPALEFRVFIACESRQILGISQRDMKTNYQFLENLKTGIQEKIEEFVETVFLKKDLFQNEKGVVIDVYVPRPFNKIWLIDVNAFSRSTDPLLFSWNELITKLGNGKSPKASVSDFDVEFRLVSKTAVGHRDHTENQMPIDIVQASIDPESLRELTYQWNEALKLQEKEDKETRDS</sequence>
<dbReference type="OrthoDB" id="360540at2759"/>
<protein>
    <submittedName>
        <fullName evidence="2">Related to Cell division cycle protein 123</fullName>
    </submittedName>
</protein>
<dbReference type="InterPro" id="IPR009772">
    <property type="entry name" value="CDC123"/>
</dbReference>
<keyword evidence="2" id="KW-0131">Cell cycle</keyword>
<dbReference type="VEuPathDB" id="FungiDB:SCODWIG_01504"/>
<evidence type="ECO:0000313" key="3">
    <source>
        <dbReference type="Proteomes" id="UP000262825"/>
    </source>
</evidence>
<evidence type="ECO:0000313" key="2">
    <source>
        <dbReference type="EMBL" id="SSD59743.1"/>
    </source>
</evidence>
<dbReference type="EMBL" id="UFAJ01000196">
    <property type="protein sequence ID" value="SSD59743.1"/>
    <property type="molecule type" value="Genomic_DNA"/>
</dbReference>
<evidence type="ECO:0000256" key="1">
    <source>
        <dbReference type="ARBA" id="ARBA00011047"/>
    </source>
</evidence>
<dbReference type="PANTHER" id="PTHR15323">
    <property type="entry name" value="D123 PROTEIN"/>
    <property type="match status" value="1"/>
</dbReference>
<accession>A0A376B511</accession>
<dbReference type="PANTHER" id="PTHR15323:SF6">
    <property type="entry name" value="CELL DIVISION CYCLE PROTEIN 123 HOMOLOG"/>
    <property type="match status" value="1"/>
</dbReference>
<organism evidence="2 3">
    <name type="scientific">Saccharomycodes ludwigii</name>
    <dbReference type="NCBI Taxonomy" id="36035"/>
    <lineage>
        <taxon>Eukaryota</taxon>
        <taxon>Fungi</taxon>
        <taxon>Dikarya</taxon>
        <taxon>Ascomycota</taxon>
        <taxon>Saccharomycotina</taxon>
        <taxon>Saccharomycetes</taxon>
        <taxon>Saccharomycodales</taxon>
        <taxon>Saccharomycodaceae</taxon>
        <taxon>Saccharomycodes</taxon>
    </lineage>
</organism>
<dbReference type="GO" id="GO:0005737">
    <property type="term" value="C:cytoplasm"/>
    <property type="evidence" value="ECO:0007669"/>
    <property type="project" value="TreeGrafter"/>
</dbReference>
<keyword evidence="2" id="KW-0132">Cell division</keyword>
<dbReference type="Pfam" id="PF07065">
    <property type="entry name" value="D123"/>
    <property type="match status" value="1"/>
</dbReference>
<proteinExistence type="inferred from homology"/>
<dbReference type="Proteomes" id="UP000262825">
    <property type="component" value="Unassembled WGS sequence"/>
</dbReference>